<protein>
    <submittedName>
        <fullName evidence="3">Uncharacterized protein</fullName>
    </submittedName>
</protein>
<evidence type="ECO:0000313" key="3">
    <source>
        <dbReference type="EMBL" id="KAL3766920.1"/>
    </source>
</evidence>
<proteinExistence type="predicted"/>
<reference evidence="3 4" key="1">
    <citation type="submission" date="2024-10" db="EMBL/GenBank/DDBJ databases">
        <title>Updated reference genomes for cyclostephanoid diatoms.</title>
        <authorList>
            <person name="Roberts W.R."/>
            <person name="Alverson A.J."/>
        </authorList>
    </citation>
    <scope>NUCLEOTIDE SEQUENCE [LARGE SCALE GENOMIC DNA]</scope>
    <source>
        <strain evidence="3 4">AJA010-31</strain>
    </source>
</reference>
<evidence type="ECO:0000313" key="4">
    <source>
        <dbReference type="Proteomes" id="UP001530400"/>
    </source>
</evidence>
<feature type="compositionally biased region" description="Low complexity" evidence="1">
    <location>
        <begin position="285"/>
        <end position="337"/>
    </location>
</feature>
<dbReference type="AlphaFoldDB" id="A0ABD3N2H5"/>
<accession>A0ABD3N2H5</accession>
<sequence>MKFASIVLVAAGLQSIGVDSVDNEEVAVFKAIAKLIWADASGDMTFDFLGDSATCSWKAEDECIQHPTFLGGSDEAHEACETSMINALEDPRLNDNVEKYLLFNSKANIPMSEVNCTSLLEASQEVFPESVALDEARSNYLNKAIAKLIWADASGDMTFDFLGDSATCSWKAEDECIQHPTFLGGSDEAHEACETSMINALEDPRLNDNVEKYLLFNSKANIPMSEVNCTSLLEASQEVFPESVALDEARSNYLNGLVEPVEADDATLSLTTSTVAAEEVEEESMSMSLSMAEENATTTTTEGATTTTEGASTTTEGTTTTPKPTTSAVETTSSAVEITTAAEENASDDAVSMSMSEGYESDDVTEGGSDDVPESGAAIFSTGCLFAGVASFLSLWL</sequence>
<evidence type="ECO:0000256" key="2">
    <source>
        <dbReference type="SAM" id="SignalP"/>
    </source>
</evidence>
<feature type="chain" id="PRO_5044885364" evidence="2">
    <location>
        <begin position="21"/>
        <end position="397"/>
    </location>
</feature>
<gene>
    <name evidence="3" type="ORF">ACHAWO_008641</name>
</gene>
<keyword evidence="2" id="KW-0732">Signal</keyword>
<feature type="signal peptide" evidence="2">
    <location>
        <begin position="1"/>
        <end position="20"/>
    </location>
</feature>
<dbReference type="EMBL" id="JALLPJ020001377">
    <property type="protein sequence ID" value="KAL3766920.1"/>
    <property type="molecule type" value="Genomic_DNA"/>
</dbReference>
<name>A0ABD3N2H5_9STRA</name>
<dbReference type="Proteomes" id="UP001530400">
    <property type="component" value="Unassembled WGS sequence"/>
</dbReference>
<feature type="compositionally biased region" description="Acidic residues" evidence="1">
    <location>
        <begin position="359"/>
        <end position="372"/>
    </location>
</feature>
<keyword evidence="4" id="KW-1185">Reference proteome</keyword>
<organism evidence="3 4">
    <name type="scientific">Cyclotella atomus</name>
    <dbReference type="NCBI Taxonomy" id="382360"/>
    <lineage>
        <taxon>Eukaryota</taxon>
        <taxon>Sar</taxon>
        <taxon>Stramenopiles</taxon>
        <taxon>Ochrophyta</taxon>
        <taxon>Bacillariophyta</taxon>
        <taxon>Coscinodiscophyceae</taxon>
        <taxon>Thalassiosirophycidae</taxon>
        <taxon>Stephanodiscales</taxon>
        <taxon>Stephanodiscaceae</taxon>
        <taxon>Cyclotella</taxon>
    </lineage>
</organism>
<comment type="caution">
    <text evidence="3">The sequence shown here is derived from an EMBL/GenBank/DDBJ whole genome shotgun (WGS) entry which is preliminary data.</text>
</comment>
<evidence type="ECO:0000256" key="1">
    <source>
        <dbReference type="SAM" id="MobiDB-lite"/>
    </source>
</evidence>
<feature type="region of interest" description="Disordered" evidence="1">
    <location>
        <begin position="279"/>
        <end position="372"/>
    </location>
</feature>